<protein>
    <submittedName>
        <fullName evidence="2">Uncharacterized protein</fullName>
    </submittedName>
</protein>
<proteinExistence type="predicted"/>
<gene>
    <name evidence="2" type="ORF">LDAN0321_LOCUS17411</name>
</gene>
<feature type="compositionally biased region" description="Polar residues" evidence="1">
    <location>
        <begin position="341"/>
        <end position="350"/>
    </location>
</feature>
<sequence length="373" mass="42349">MLPFINETRLISAYRPTKEKWMDEERKLEVRGAGEALLFVHNNCMAMDMLEDKKAAAAGDDTKRKHKRIKNKSHDGRNQPMIPLGDAQRWDGFTGLVRSEDVPKIKCSDDDVSTEECTTSSLVHIVAFESPRCLKHRSTILRKARPPPAKLTESDANICKPRINRGANIAYMGTTPFRAVDYDHFQMHSRSNRAPPPAPSYHNSNAPFHRQGPPPRFTPAPQQQQHLPGMRNPFVAQHNNHNQHQHHHHHHRQFPPPPPHPGNPGHHFGGPPPPSAPTFRFQHPNGSNNNHNYGGRQHPPQNFNHGPPRPSAPRFTFSNPRGSQPPPRPPQQQQQHRMSDLRNQLRSTLNGGRGARHVRGPQSNHGQQQSRRY</sequence>
<feature type="region of interest" description="Disordered" evidence="1">
    <location>
        <begin position="56"/>
        <end position="84"/>
    </location>
</feature>
<feature type="region of interest" description="Disordered" evidence="1">
    <location>
        <begin position="188"/>
        <end position="373"/>
    </location>
</feature>
<dbReference type="AlphaFoldDB" id="A0A7S2LE68"/>
<evidence type="ECO:0000256" key="1">
    <source>
        <dbReference type="SAM" id="MobiDB-lite"/>
    </source>
</evidence>
<organism evidence="2">
    <name type="scientific">Leptocylindrus danicus</name>
    <dbReference type="NCBI Taxonomy" id="163516"/>
    <lineage>
        <taxon>Eukaryota</taxon>
        <taxon>Sar</taxon>
        <taxon>Stramenopiles</taxon>
        <taxon>Ochrophyta</taxon>
        <taxon>Bacillariophyta</taxon>
        <taxon>Coscinodiscophyceae</taxon>
        <taxon>Chaetocerotophycidae</taxon>
        <taxon>Leptocylindrales</taxon>
        <taxon>Leptocylindraceae</taxon>
        <taxon>Leptocylindrus</taxon>
    </lineage>
</organism>
<feature type="compositionally biased region" description="Polar residues" evidence="1">
    <location>
        <begin position="361"/>
        <end position="373"/>
    </location>
</feature>
<accession>A0A7S2LE68</accession>
<name>A0A7S2LE68_9STRA</name>
<dbReference type="EMBL" id="HBGY01028177">
    <property type="protein sequence ID" value="CAD9603261.1"/>
    <property type="molecule type" value="Transcribed_RNA"/>
</dbReference>
<evidence type="ECO:0000313" key="2">
    <source>
        <dbReference type="EMBL" id="CAD9603261.1"/>
    </source>
</evidence>
<reference evidence="2" key="1">
    <citation type="submission" date="2021-01" db="EMBL/GenBank/DDBJ databases">
        <authorList>
            <person name="Corre E."/>
            <person name="Pelletier E."/>
            <person name="Niang G."/>
            <person name="Scheremetjew M."/>
            <person name="Finn R."/>
            <person name="Kale V."/>
            <person name="Holt S."/>
            <person name="Cochrane G."/>
            <person name="Meng A."/>
            <person name="Brown T."/>
            <person name="Cohen L."/>
        </authorList>
    </citation>
    <scope>NUCLEOTIDE SEQUENCE</scope>
    <source>
        <strain evidence="2">B650</strain>
    </source>
</reference>
<feature type="compositionally biased region" description="Basic residues" evidence="1">
    <location>
        <begin position="241"/>
        <end position="253"/>
    </location>
</feature>